<feature type="compositionally biased region" description="Basic and acidic residues" evidence="1">
    <location>
        <begin position="10"/>
        <end position="28"/>
    </location>
</feature>
<reference evidence="3" key="1">
    <citation type="submission" date="2015-07" db="EMBL/GenBank/DDBJ databases">
        <authorList>
            <person name="Teixeira M.M."/>
            <person name="Souza R.C."/>
            <person name="Almeida L.G."/>
            <person name="Vicente V.A."/>
            <person name="de Hoog S."/>
            <person name="Bocca A.L."/>
            <person name="de Almeida S.R."/>
            <person name="Vasconcelos A.T."/>
            <person name="Felipe M.S."/>
        </authorList>
    </citation>
    <scope>NUCLEOTIDE SEQUENCE [LARGE SCALE GENOMIC DNA]</scope>
    <source>
        <strain evidence="3">KSF</strain>
    </source>
</reference>
<name>A0A1C1CB59_9EURO</name>
<protein>
    <submittedName>
        <fullName evidence="2">Uncharacterized protein</fullName>
    </submittedName>
</protein>
<evidence type="ECO:0000256" key="1">
    <source>
        <dbReference type="SAM" id="MobiDB-lite"/>
    </source>
</evidence>
<gene>
    <name evidence="2" type="ORF">CLCR_01494</name>
</gene>
<dbReference type="EMBL" id="LGRB01000019">
    <property type="protein sequence ID" value="OCT45692.1"/>
    <property type="molecule type" value="Genomic_DNA"/>
</dbReference>
<dbReference type="AlphaFoldDB" id="A0A1C1CB59"/>
<comment type="caution">
    <text evidence="2">The sequence shown here is derived from an EMBL/GenBank/DDBJ whole genome shotgun (WGS) entry which is preliminary data.</text>
</comment>
<feature type="region of interest" description="Disordered" evidence="1">
    <location>
        <begin position="360"/>
        <end position="390"/>
    </location>
</feature>
<organism evidence="2 3">
    <name type="scientific">Cladophialophora carrionii</name>
    <dbReference type="NCBI Taxonomy" id="86049"/>
    <lineage>
        <taxon>Eukaryota</taxon>
        <taxon>Fungi</taxon>
        <taxon>Dikarya</taxon>
        <taxon>Ascomycota</taxon>
        <taxon>Pezizomycotina</taxon>
        <taxon>Eurotiomycetes</taxon>
        <taxon>Chaetothyriomycetidae</taxon>
        <taxon>Chaetothyriales</taxon>
        <taxon>Herpotrichiellaceae</taxon>
        <taxon>Cladophialophora</taxon>
    </lineage>
</organism>
<keyword evidence="3" id="KW-1185">Reference proteome</keyword>
<dbReference type="VEuPathDB" id="FungiDB:CLCR_01494"/>
<dbReference type="VEuPathDB" id="FungiDB:G647_03590"/>
<proteinExistence type="predicted"/>
<feature type="region of interest" description="Disordered" evidence="1">
    <location>
        <begin position="1"/>
        <end position="28"/>
    </location>
</feature>
<evidence type="ECO:0000313" key="3">
    <source>
        <dbReference type="Proteomes" id="UP000094526"/>
    </source>
</evidence>
<sequence length="599" mass="67890">MVDVNADDWVDVKAESRDSEQKPEPPHLADEKKEYAFYVVTAESALARLNKDASPIFPVDISQDTLWSTWLDNLDPSLRHEYACTTCRRFIKRYGGLAQVDSQGAVQPLVWDPTERPGPDHFRASIKAIYDKVFSATVSEEFKVIRRTKSVGTRTSGGYNHFYLDFPEARIRKKEAPGFESAPVTVLATMLGRVIDDYSLKTIRQAFTILTEDKLPHADSHKAAIRWFLPLRENKRMEKDSDKTTRQNLLYLHAATSFRGCVSQLRSGALSTLLQDIEAGKDFDEIKEHWSEVNDPARYLRPQAAPKAGQLLAAELLMESLGITSHDLRRRDFTMSELPKQVIMFMSAARKKRVSTAAKPGGIFSTVKPKPRNPPPKLAPPDKTGLSTPPTRISFTKFVTDILPKAVKIEYMLERRDPITFLITGYEGTKPLMQWHNDENRNRVSWFLYICPPPVTEHNLLPDDWNEVACILPAPHLWDGIPLTTTFPLAPADSTDFKYYHKKEGFRYMLCLEGVRLDTKATSCLFPSFLKSEFHGARSAIEAYSTSHPLEKVPNIEEKGGIVAGVIVSRSQDMDECKHLLRVTDEKGDINTYRIALFE</sequence>
<dbReference type="Proteomes" id="UP000094526">
    <property type="component" value="Unassembled WGS sequence"/>
</dbReference>
<accession>A0A1C1CB59</accession>
<evidence type="ECO:0000313" key="2">
    <source>
        <dbReference type="EMBL" id="OCT45692.1"/>
    </source>
</evidence>
<dbReference type="OrthoDB" id="3035230at2759"/>
<dbReference type="eggNOG" id="ENOG502S38H">
    <property type="taxonomic scope" value="Eukaryota"/>
</dbReference>